<protein>
    <submittedName>
        <fullName evidence="2">Uncharacterized protein</fullName>
    </submittedName>
</protein>
<comment type="caution">
    <text evidence="2">The sequence shown here is derived from an EMBL/GenBank/DDBJ whole genome shotgun (WGS) entry which is preliminary data.</text>
</comment>
<dbReference type="Proteomes" id="UP001430290">
    <property type="component" value="Unassembled WGS sequence"/>
</dbReference>
<dbReference type="EMBL" id="JAIQDJ010000028">
    <property type="protein sequence ID" value="MBZ4187210.1"/>
    <property type="molecule type" value="Genomic_DNA"/>
</dbReference>
<name>A0ABS7THC4_9GAMM</name>
<keyword evidence="1" id="KW-0732">Signal</keyword>
<gene>
    <name evidence="2" type="ORF">K7B09_12850</name>
</gene>
<proteinExistence type="predicted"/>
<reference evidence="2" key="1">
    <citation type="submission" date="2021-09" db="EMBL/GenBank/DDBJ databases">
        <authorList>
            <person name="Wu T."/>
            <person name="Guo S.Z."/>
        </authorList>
    </citation>
    <scope>NUCLEOTIDE SEQUENCE</scope>
    <source>
        <strain evidence="2">RSS-23</strain>
    </source>
</reference>
<sequence>MVKFAVAITLACGTLVIPGVATADDAYRVSFNGYGPVKFGMTHVAAQRALGVKLVDEYPDADYPDCKFLSPKNGHAGVTFMLLHGHIARVDVSERAISTVSGARVGDSKESIMSLYAGRVLVTPHYYTAPDGSYLTMLSSDRKHGLRFETDMNRVTTYYAGTKEAIQFVEGCL</sequence>
<evidence type="ECO:0000313" key="3">
    <source>
        <dbReference type="Proteomes" id="UP001430290"/>
    </source>
</evidence>
<feature type="signal peptide" evidence="1">
    <location>
        <begin position="1"/>
        <end position="23"/>
    </location>
</feature>
<dbReference type="RefSeq" id="WP_223629876.1">
    <property type="nucleotide sequence ID" value="NZ_JAIQDJ010000028.1"/>
</dbReference>
<evidence type="ECO:0000313" key="2">
    <source>
        <dbReference type="EMBL" id="MBZ4187210.1"/>
    </source>
</evidence>
<accession>A0ABS7THC4</accession>
<keyword evidence="3" id="KW-1185">Reference proteome</keyword>
<feature type="chain" id="PRO_5046111961" evidence="1">
    <location>
        <begin position="24"/>
        <end position="173"/>
    </location>
</feature>
<organism evidence="2 3">
    <name type="scientific">Thermomonas beijingensis</name>
    <dbReference type="NCBI Taxonomy" id="2872701"/>
    <lineage>
        <taxon>Bacteria</taxon>
        <taxon>Pseudomonadati</taxon>
        <taxon>Pseudomonadota</taxon>
        <taxon>Gammaproteobacteria</taxon>
        <taxon>Lysobacterales</taxon>
        <taxon>Lysobacteraceae</taxon>
        <taxon>Thermomonas</taxon>
    </lineage>
</organism>
<evidence type="ECO:0000256" key="1">
    <source>
        <dbReference type="SAM" id="SignalP"/>
    </source>
</evidence>